<name>A0ABY7TW90_9SPHN</name>
<evidence type="ECO:0000313" key="2">
    <source>
        <dbReference type="Proteomes" id="UP001218231"/>
    </source>
</evidence>
<dbReference type="Proteomes" id="UP001218231">
    <property type="component" value="Chromosome"/>
</dbReference>
<accession>A0ABY7TW90</accession>
<proteinExistence type="predicted"/>
<keyword evidence="2" id="KW-1185">Reference proteome</keyword>
<sequence>MQFADRILSRLGLERRRADPSWQAMAPGQGYFGGMSARAAENLSAVLACSTVIATSLASIPALIYRRDGDSRVEALNHPLTRLTRLGVNDAMTWPDFIEHLVASALLMGNGLAEVQRSGNGSLSGLRFIPWANVSVVQLSTGKLAFDVLDTKGGNIRRLLQGEVIHLRDRTDDGLVGRSRLSRAREAVEAVQASNAFARSFLNNGAQPSGFIKATAALGPDAMRSLREQFSARFQGPSNAGRIGVLDAGLDWAPAQISPEDAELLETRKFGIEEVCRLFQVPPPLVQDYSHNTFTNSETAGRWFAMFTLSPWARKIEAEFARSVFPSTGTFEMELDLSGFLRGDPATRWNAHKIALDAKVLDPDEVRQVEGWNPRAQRQGEVIA</sequence>
<dbReference type="InterPro" id="IPR006944">
    <property type="entry name" value="Phage/GTA_portal"/>
</dbReference>
<organism evidence="1 2">
    <name type="scientific">Novosphingobium humi</name>
    <dbReference type="NCBI Taxonomy" id="2282397"/>
    <lineage>
        <taxon>Bacteria</taxon>
        <taxon>Pseudomonadati</taxon>
        <taxon>Pseudomonadota</taxon>
        <taxon>Alphaproteobacteria</taxon>
        <taxon>Sphingomonadales</taxon>
        <taxon>Sphingomonadaceae</taxon>
        <taxon>Novosphingobium</taxon>
    </lineage>
</organism>
<dbReference type="EMBL" id="CP117417">
    <property type="protein sequence ID" value="WCT77509.1"/>
    <property type="molecule type" value="Genomic_DNA"/>
</dbReference>
<dbReference type="InterPro" id="IPR006427">
    <property type="entry name" value="Portal_HK97"/>
</dbReference>
<protein>
    <submittedName>
        <fullName evidence="1">Phage portal protein</fullName>
    </submittedName>
</protein>
<dbReference type="NCBIfam" id="TIGR01537">
    <property type="entry name" value="portal_HK97"/>
    <property type="match status" value="1"/>
</dbReference>
<dbReference type="RefSeq" id="WP_273617880.1">
    <property type="nucleotide sequence ID" value="NZ_CP117417.1"/>
</dbReference>
<evidence type="ECO:0000313" key="1">
    <source>
        <dbReference type="EMBL" id="WCT77509.1"/>
    </source>
</evidence>
<reference evidence="1 2" key="1">
    <citation type="submission" date="2023-02" db="EMBL/GenBank/DDBJ databases">
        <title>Genome sequence of Novosphingobium humi KACC 19094.</title>
        <authorList>
            <person name="Kim S."/>
            <person name="Heo J."/>
            <person name="Kwon S.-W."/>
        </authorList>
    </citation>
    <scope>NUCLEOTIDE SEQUENCE [LARGE SCALE GENOMIC DNA]</scope>
    <source>
        <strain evidence="1 2">KACC 19094</strain>
    </source>
</reference>
<gene>
    <name evidence="1" type="ORF">PQ457_00510</name>
</gene>
<dbReference type="Pfam" id="PF04860">
    <property type="entry name" value="Phage_portal"/>
    <property type="match status" value="1"/>
</dbReference>